<feature type="compositionally biased region" description="Low complexity" evidence="1">
    <location>
        <begin position="49"/>
        <end position="62"/>
    </location>
</feature>
<dbReference type="EMBL" id="BKCJ010142703">
    <property type="protein sequence ID" value="GEX97315.1"/>
    <property type="molecule type" value="Genomic_DNA"/>
</dbReference>
<sequence>MLKRRRDDDADEDEEPSAGSNRGYKRCREGKEPESASAPKDKATRSAGKSTQRSKSQKTSASESATVEEPMQTTFKMEEPSRLEFETCADDQPILMDTLVDFSNFLINRLKVDTLTLELLAGPTYELMKGSCKSLVELKFFLEEVYKATTDQLDWVNPEGQQYPHNLLKPLPLIPNNRGHRVIPFDHFINNNLEYLRRGASSCKYTTSVTKTKAADYGHIKWIKELITVRRDDNKLYKFKEGDFKRLRIQDIEDMLLLLVQGKLTNLIVEERFAFNVSLRMFTRSIVIQRRVEDLQLGVESYQKKLNLTRPDTYYSDLKRKKAYIAYLNPRGFIYQNKDKQNRLMLIDELHKFSDGTLTDVRTALDDRLKWIRMKYLPQSIWKKK</sequence>
<accession>A0A699HCT6</accession>
<comment type="caution">
    <text evidence="2">The sequence shown here is derived from an EMBL/GenBank/DDBJ whole genome shotgun (WGS) entry which is preliminary data.</text>
</comment>
<proteinExistence type="predicted"/>
<feature type="compositionally biased region" description="Basic and acidic residues" evidence="1">
    <location>
        <begin position="26"/>
        <end position="44"/>
    </location>
</feature>
<reference evidence="2" key="1">
    <citation type="journal article" date="2019" name="Sci. Rep.">
        <title>Draft genome of Tanacetum cinerariifolium, the natural source of mosquito coil.</title>
        <authorList>
            <person name="Yamashiro T."/>
            <person name="Shiraishi A."/>
            <person name="Satake H."/>
            <person name="Nakayama K."/>
        </authorList>
    </citation>
    <scope>NUCLEOTIDE SEQUENCE</scope>
</reference>
<organism evidence="2">
    <name type="scientific">Tanacetum cinerariifolium</name>
    <name type="common">Dalmatian daisy</name>
    <name type="synonym">Chrysanthemum cinerariifolium</name>
    <dbReference type="NCBI Taxonomy" id="118510"/>
    <lineage>
        <taxon>Eukaryota</taxon>
        <taxon>Viridiplantae</taxon>
        <taxon>Streptophyta</taxon>
        <taxon>Embryophyta</taxon>
        <taxon>Tracheophyta</taxon>
        <taxon>Spermatophyta</taxon>
        <taxon>Magnoliopsida</taxon>
        <taxon>eudicotyledons</taxon>
        <taxon>Gunneridae</taxon>
        <taxon>Pentapetalae</taxon>
        <taxon>asterids</taxon>
        <taxon>campanulids</taxon>
        <taxon>Asterales</taxon>
        <taxon>Asteraceae</taxon>
        <taxon>Asteroideae</taxon>
        <taxon>Anthemideae</taxon>
        <taxon>Anthemidinae</taxon>
        <taxon>Tanacetum</taxon>
    </lineage>
</organism>
<protein>
    <submittedName>
        <fullName evidence="2">Uncharacterized protein</fullName>
    </submittedName>
</protein>
<feature type="region of interest" description="Disordered" evidence="1">
    <location>
        <begin position="1"/>
        <end position="75"/>
    </location>
</feature>
<dbReference type="AlphaFoldDB" id="A0A699HCT6"/>
<evidence type="ECO:0000256" key="1">
    <source>
        <dbReference type="SAM" id="MobiDB-lite"/>
    </source>
</evidence>
<evidence type="ECO:0000313" key="2">
    <source>
        <dbReference type="EMBL" id="GEX97315.1"/>
    </source>
</evidence>
<gene>
    <name evidence="2" type="ORF">Tci_369290</name>
</gene>
<name>A0A699HCT6_TANCI</name>